<proteinExistence type="predicted"/>
<dbReference type="InterPro" id="IPR005498">
    <property type="entry name" value="T4SS_VirB10/TraB/TrbI"/>
</dbReference>
<comment type="caution">
    <text evidence="2">The sequence shown here is derived from an EMBL/GenBank/DDBJ whole genome shotgun (WGS) entry which is preliminary data.</text>
</comment>
<feature type="region of interest" description="Disordered" evidence="1">
    <location>
        <begin position="158"/>
        <end position="179"/>
    </location>
</feature>
<feature type="compositionally biased region" description="Low complexity" evidence="1">
    <location>
        <begin position="205"/>
        <end position="223"/>
    </location>
</feature>
<dbReference type="AlphaFoldDB" id="A0AB37UTL2"/>
<evidence type="ECO:0000313" key="3">
    <source>
        <dbReference type="Proteomes" id="UP000282574"/>
    </source>
</evidence>
<dbReference type="RefSeq" id="WP_106167568.1">
    <property type="nucleotide sequence ID" value="NZ_JAVKZF010000005.1"/>
</dbReference>
<evidence type="ECO:0000256" key="1">
    <source>
        <dbReference type="SAM" id="MobiDB-lite"/>
    </source>
</evidence>
<keyword evidence="3" id="KW-1185">Reference proteome</keyword>
<dbReference type="Pfam" id="PF03743">
    <property type="entry name" value="TrbI"/>
    <property type="match status" value="1"/>
</dbReference>
<feature type="region of interest" description="Disordered" evidence="1">
    <location>
        <begin position="124"/>
        <end position="144"/>
    </location>
</feature>
<reference evidence="2 3" key="1">
    <citation type="journal article" date="2019" name="Genome Biol. Evol.">
        <title>Day and night: Metabolic profiles and evolutionary relationships of six axenic non-marine cyanobacteria.</title>
        <authorList>
            <person name="Will S.E."/>
            <person name="Henke P."/>
            <person name="Boedeker C."/>
            <person name="Huang S."/>
            <person name="Brinkmann H."/>
            <person name="Rohde M."/>
            <person name="Jarek M."/>
            <person name="Friedl T."/>
            <person name="Seufert S."/>
            <person name="Schumacher M."/>
            <person name="Overmann J."/>
            <person name="Neumann-Schaal M."/>
            <person name="Petersen J."/>
        </authorList>
    </citation>
    <scope>NUCLEOTIDE SEQUENCE [LARGE SCALE GENOMIC DNA]</scope>
    <source>
        <strain evidence="2 3">SAG 39.79</strain>
    </source>
</reference>
<sequence>MTQAIDELLPLEDDSNSSNSASVDNFDEDLEDEDWEIEDPAQVRTQHSSITSPFSRLGMVGGVFGVGFLVVYFSLNSVMNGSSEPIIAKSATAPQDNTVESKNSDGDIYAKLALAKQKEELAALGKPPADKVETPPKLAAAPASTRTVVIRQAVPPAPRQVVSPATMPAPRIATAPAAPKDPFAELERLRRIGSIGKIDYGDKYASASPADGSNSSAGGSDRSLPYLDPARATPAQTEDNVPELKSRESDGNSDFDTDDTSPDAIEQLKPRWQPSLSPTARKATASNAGDRPLTIAATSNATPASYDYLPEEAQILSGKQPQYLTIGSHASATLVTPLFLSQQRDDRSSGSKRRFVARLDEPLMANTGEIGIPAGTLVTIAMTSVDGASQVHAEVTAILKDETEYPVPSGAISISGKNSSPLIAKKMQNKGKEIAGFDLTLGAVAGLASIGEIVNQPDEEVVDDLPFGGSRTRRTHKRRSMTGAFLQGAFGQLADSIGNRTQKATDEIAQRPDIWYVPQNTKIVVEVDRSLKL</sequence>
<feature type="region of interest" description="Disordered" evidence="1">
    <location>
        <begin position="1"/>
        <end position="28"/>
    </location>
</feature>
<feature type="compositionally biased region" description="Low complexity" evidence="1">
    <location>
        <begin position="164"/>
        <end position="178"/>
    </location>
</feature>
<dbReference type="Proteomes" id="UP000282574">
    <property type="component" value="Unassembled WGS sequence"/>
</dbReference>
<protein>
    <submittedName>
        <fullName evidence="2">Uncharacterized protein</fullName>
    </submittedName>
</protein>
<accession>A0AB37UTL2</accession>
<gene>
    <name evidence="2" type="ORF">DSM107010_01250</name>
</gene>
<organism evidence="2 3">
    <name type="scientific">Chroococcidiopsis cubana SAG 39.79</name>
    <dbReference type="NCBI Taxonomy" id="388085"/>
    <lineage>
        <taxon>Bacteria</taxon>
        <taxon>Bacillati</taxon>
        <taxon>Cyanobacteriota</taxon>
        <taxon>Cyanophyceae</taxon>
        <taxon>Chroococcidiopsidales</taxon>
        <taxon>Chroococcidiopsidaceae</taxon>
        <taxon>Chroococcidiopsis</taxon>
    </lineage>
</organism>
<name>A0AB37UTL2_9CYAN</name>
<feature type="compositionally biased region" description="Acidic residues" evidence="1">
    <location>
        <begin position="251"/>
        <end position="261"/>
    </location>
</feature>
<dbReference type="EMBL" id="RSCK01000001">
    <property type="protein sequence ID" value="RUT14579.1"/>
    <property type="molecule type" value="Genomic_DNA"/>
</dbReference>
<evidence type="ECO:0000313" key="2">
    <source>
        <dbReference type="EMBL" id="RUT14579.1"/>
    </source>
</evidence>
<feature type="region of interest" description="Disordered" evidence="1">
    <location>
        <begin position="200"/>
        <end position="294"/>
    </location>
</feature>